<evidence type="ECO:0000313" key="2">
    <source>
        <dbReference type="EMBL" id="GBN84190.1"/>
    </source>
</evidence>
<feature type="domain" description="DUF4817" evidence="1">
    <location>
        <begin position="7"/>
        <end position="59"/>
    </location>
</feature>
<dbReference type="Gene3D" id="3.30.420.10">
    <property type="entry name" value="Ribonuclease H-like superfamily/Ribonuclease H"/>
    <property type="match status" value="1"/>
</dbReference>
<dbReference type="PANTHER" id="PTHR47326:SF1">
    <property type="entry name" value="HTH PSQ-TYPE DOMAIN-CONTAINING PROTEIN"/>
    <property type="match status" value="1"/>
</dbReference>
<keyword evidence="3" id="KW-1185">Reference proteome</keyword>
<gene>
    <name evidence="2" type="ORF">AVEN_229214_1</name>
</gene>
<dbReference type="PANTHER" id="PTHR47326">
    <property type="entry name" value="TRANSPOSABLE ELEMENT TC3 TRANSPOSASE-LIKE PROTEIN"/>
    <property type="match status" value="1"/>
</dbReference>
<dbReference type="Proteomes" id="UP000499080">
    <property type="component" value="Unassembled WGS sequence"/>
</dbReference>
<name>A0A4Y2SAA4_ARAVE</name>
<reference evidence="2 3" key="1">
    <citation type="journal article" date="2019" name="Sci. Rep.">
        <title>Orb-weaving spider Araneus ventricosus genome elucidates the spidroin gene catalogue.</title>
        <authorList>
            <person name="Kono N."/>
            <person name="Nakamura H."/>
            <person name="Ohtoshi R."/>
            <person name="Moran D.A.P."/>
            <person name="Shinohara A."/>
            <person name="Yoshida Y."/>
            <person name="Fujiwara M."/>
            <person name="Mori M."/>
            <person name="Tomita M."/>
            <person name="Arakawa K."/>
        </authorList>
    </citation>
    <scope>NUCLEOTIDE SEQUENCE [LARGE SCALE GENOMIC DNA]</scope>
</reference>
<dbReference type="Pfam" id="PF16087">
    <property type="entry name" value="DUF4817"/>
    <property type="match status" value="1"/>
</dbReference>
<dbReference type="EMBL" id="BGPR01020257">
    <property type="protein sequence ID" value="GBN84190.1"/>
    <property type="molecule type" value="Genomic_DNA"/>
</dbReference>
<dbReference type="InterPro" id="IPR032135">
    <property type="entry name" value="DUF4817"/>
</dbReference>
<comment type="caution">
    <text evidence="2">The sequence shown here is derived from an EMBL/GenBank/DDBJ whole genome shotgun (WGS) entry which is preliminary data.</text>
</comment>
<sequence length="316" mass="36441">MGAMYSIRDYCDMYLMYGQCNGNALRTAREYARRYPSRRPPDCNVIRRLDDRLRNTGSVLPTANLHDTERPRSGLKVAQADAILQRVEETPEVSTRALAREMTSGTVHRILRSERLHPFRYTTVQGLKPDDFQKGMAFCEWLLQQQNTDNGFIAHILWTDESCFTRDGVFNHHNSHMWSQLSGQSYLVFLNEVLTEFLDDIPLATIQGLWFQHNGAPAHFCVPVRGWLDMEYPGRWIGRGGPVLWPPRSPDLTPLDFFLWGHLKELVYRDIVTTQMDLVARLHAACTSVDPAMLQRVMTAIPRRAQACPRHAWRTL</sequence>
<dbReference type="GO" id="GO:0003676">
    <property type="term" value="F:nucleic acid binding"/>
    <property type="evidence" value="ECO:0007669"/>
    <property type="project" value="InterPro"/>
</dbReference>
<evidence type="ECO:0000313" key="3">
    <source>
        <dbReference type="Proteomes" id="UP000499080"/>
    </source>
</evidence>
<dbReference type="InterPro" id="IPR036397">
    <property type="entry name" value="RNaseH_sf"/>
</dbReference>
<organism evidence="2 3">
    <name type="scientific">Araneus ventricosus</name>
    <name type="common">Orbweaver spider</name>
    <name type="synonym">Epeira ventricosa</name>
    <dbReference type="NCBI Taxonomy" id="182803"/>
    <lineage>
        <taxon>Eukaryota</taxon>
        <taxon>Metazoa</taxon>
        <taxon>Ecdysozoa</taxon>
        <taxon>Arthropoda</taxon>
        <taxon>Chelicerata</taxon>
        <taxon>Arachnida</taxon>
        <taxon>Araneae</taxon>
        <taxon>Araneomorphae</taxon>
        <taxon>Entelegynae</taxon>
        <taxon>Araneoidea</taxon>
        <taxon>Araneidae</taxon>
        <taxon>Araneus</taxon>
    </lineage>
</organism>
<dbReference type="AlphaFoldDB" id="A0A4Y2SAA4"/>
<proteinExistence type="predicted"/>
<evidence type="ECO:0000259" key="1">
    <source>
        <dbReference type="Pfam" id="PF16087"/>
    </source>
</evidence>
<dbReference type="OrthoDB" id="9971063at2759"/>
<accession>A0A4Y2SAA4</accession>
<protein>
    <recommendedName>
        <fullName evidence="1">DUF4817 domain-containing protein</fullName>
    </recommendedName>
</protein>